<dbReference type="EMBL" id="JAAAXW010000728">
    <property type="protein sequence ID" value="KAF9536423.1"/>
    <property type="molecule type" value="Genomic_DNA"/>
</dbReference>
<dbReference type="AlphaFoldDB" id="A0A9P6EWJ3"/>
<proteinExistence type="predicted"/>
<dbReference type="Proteomes" id="UP000723463">
    <property type="component" value="Unassembled WGS sequence"/>
</dbReference>
<sequence length="90" mass="10279">MSVAEIESELPPFLGKDASIVEYLKALERRQDQLGDFYNGKDMRFKRHSWDAERARDEEFKVIAHRLLGLVGGPLVPSERMEITSSLETA</sequence>
<name>A0A9P6EWJ3_9FUNG</name>
<keyword evidence="2" id="KW-1185">Reference proteome</keyword>
<evidence type="ECO:0000313" key="2">
    <source>
        <dbReference type="Proteomes" id="UP000723463"/>
    </source>
</evidence>
<accession>A0A9P6EWJ3</accession>
<protein>
    <submittedName>
        <fullName evidence="1">Uncharacterized protein</fullName>
    </submittedName>
</protein>
<evidence type="ECO:0000313" key="1">
    <source>
        <dbReference type="EMBL" id="KAF9536423.1"/>
    </source>
</evidence>
<organism evidence="1 2">
    <name type="scientific">Mortierella hygrophila</name>
    <dbReference type="NCBI Taxonomy" id="979708"/>
    <lineage>
        <taxon>Eukaryota</taxon>
        <taxon>Fungi</taxon>
        <taxon>Fungi incertae sedis</taxon>
        <taxon>Mucoromycota</taxon>
        <taxon>Mortierellomycotina</taxon>
        <taxon>Mortierellomycetes</taxon>
        <taxon>Mortierellales</taxon>
        <taxon>Mortierellaceae</taxon>
        <taxon>Mortierella</taxon>
    </lineage>
</organism>
<gene>
    <name evidence="1" type="ORF">EC957_010995</name>
</gene>
<comment type="caution">
    <text evidence="1">The sequence shown here is derived from an EMBL/GenBank/DDBJ whole genome shotgun (WGS) entry which is preliminary data.</text>
</comment>
<reference evidence="1" key="1">
    <citation type="journal article" date="2020" name="Fungal Divers.">
        <title>Resolving the Mortierellaceae phylogeny through synthesis of multi-gene phylogenetics and phylogenomics.</title>
        <authorList>
            <person name="Vandepol N."/>
            <person name="Liber J."/>
            <person name="Desiro A."/>
            <person name="Na H."/>
            <person name="Kennedy M."/>
            <person name="Barry K."/>
            <person name="Grigoriev I.V."/>
            <person name="Miller A.N."/>
            <person name="O'Donnell K."/>
            <person name="Stajich J.E."/>
            <person name="Bonito G."/>
        </authorList>
    </citation>
    <scope>NUCLEOTIDE SEQUENCE</scope>
    <source>
        <strain evidence="1">NRRL 2591</strain>
    </source>
</reference>